<protein>
    <submittedName>
        <fullName evidence="2">Uncharacterized protein</fullName>
    </submittedName>
</protein>
<keyword evidence="3" id="KW-1185">Reference proteome</keyword>
<dbReference type="Proteomes" id="UP001445335">
    <property type="component" value="Unassembled WGS sequence"/>
</dbReference>
<proteinExistence type="predicted"/>
<organism evidence="2 3">
    <name type="scientific">Elliptochloris bilobata</name>
    <dbReference type="NCBI Taxonomy" id="381761"/>
    <lineage>
        <taxon>Eukaryota</taxon>
        <taxon>Viridiplantae</taxon>
        <taxon>Chlorophyta</taxon>
        <taxon>core chlorophytes</taxon>
        <taxon>Trebouxiophyceae</taxon>
        <taxon>Trebouxiophyceae incertae sedis</taxon>
        <taxon>Elliptochloris clade</taxon>
        <taxon>Elliptochloris</taxon>
    </lineage>
</organism>
<feature type="compositionally biased region" description="Basic residues" evidence="1">
    <location>
        <begin position="63"/>
        <end position="73"/>
    </location>
</feature>
<evidence type="ECO:0000313" key="2">
    <source>
        <dbReference type="EMBL" id="KAK9843637.1"/>
    </source>
</evidence>
<comment type="caution">
    <text evidence="2">The sequence shown here is derived from an EMBL/GenBank/DDBJ whole genome shotgun (WGS) entry which is preliminary data.</text>
</comment>
<feature type="region of interest" description="Disordered" evidence="1">
    <location>
        <begin position="36"/>
        <end position="80"/>
    </location>
</feature>
<accession>A0AAW1SCS3</accession>
<evidence type="ECO:0000256" key="1">
    <source>
        <dbReference type="SAM" id="MobiDB-lite"/>
    </source>
</evidence>
<gene>
    <name evidence="2" type="ORF">WJX81_000410</name>
</gene>
<reference evidence="2 3" key="1">
    <citation type="journal article" date="2024" name="Nat. Commun.">
        <title>Phylogenomics reveals the evolutionary origins of lichenization in chlorophyte algae.</title>
        <authorList>
            <person name="Puginier C."/>
            <person name="Libourel C."/>
            <person name="Otte J."/>
            <person name="Skaloud P."/>
            <person name="Haon M."/>
            <person name="Grisel S."/>
            <person name="Petersen M."/>
            <person name="Berrin J.G."/>
            <person name="Delaux P.M."/>
            <person name="Dal Grande F."/>
            <person name="Keller J."/>
        </authorList>
    </citation>
    <scope>NUCLEOTIDE SEQUENCE [LARGE SCALE GENOMIC DNA]</scope>
    <source>
        <strain evidence="2 3">SAG 245.80</strain>
    </source>
</reference>
<name>A0AAW1SCS3_9CHLO</name>
<dbReference type="AlphaFoldDB" id="A0AAW1SCS3"/>
<dbReference type="EMBL" id="JALJOU010000005">
    <property type="protein sequence ID" value="KAK9843637.1"/>
    <property type="molecule type" value="Genomic_DNA"/>
</dbReference>
<evidence type="ECO:0000313" key="3">
    <source>
        <dbReference type="Proteomes" id="UP001445335"/>
    </source>
</evidence>
<sequence length="80" mass="8471">MLAELAEVEARKEELLLRKRVLDQLHAEGGAAFAAARAPGAALSPDTEEEADIARGSGLRARPGVRGRGRRPQNARPSTG</sequence>